<evidence type="ECO:0000259" key="31">
    <source>
        <dbReference type="PROSITE" id="PS50222"/>
    </source>
</evidence>
<keyword evidence="19" id="KW-1043">Host membrane</keyword>
<evidence type="ECO:0000256" key="1">
    <source>
        <dbReference type="ARBA" id="ARBA00001946"/>
    </source>
</evidence>
<evidence type="ECO:0000256" key="9">
    <source>
        <dbReference type="ARBA" id="ARBA00022527"/>
    </source>
</evidence>
<gene>
    <name evidence="32" type="primary">Contig12341.g13172</name>
    <name evidence="32" type="ORF">STYLEM_2740</name>
</gene>
<evidence type="ECO:0000256" key="22">
    <source>
        <dbReference type="ARBA" id="ARBA00023273"/>
    </source>
</evidence>
<dbReference type="GO" id="GO:0020002">
    <property type="term" value="C:host cell plasma membrane"/>
    <property type="evidence" value="ECO:0007669"/>
    <property type="project" value="UniProtKB-SubCell"/>
</dbReference>
<dbReference type="PROSITE" id="PS00018">
    <property type="entry name" value="EF_HAND_1"/>
    <property type="match status" value="3"/>
</dbReference>
<dbReference type="FunCoup" id="A0A077ZWT8">
    <property type="interactions" value="7"/>
</dbReference>
<evidence type="ECO:0000256" key="7">
    <source>
        <dbReference type="ARBA" id="ARBA00022475"/>
    </source>
</evidence>
<dbReference type="SMART" id="SM00220">
    <property type="entry name" value="S_TKc"/>
    <property type="match status" value="1"/>
</dbReference>
<evidence type="ECO:0000256" key="25">
    <source>
        <dbReference type="ARBA" id="ARBA00047899"/>
    </source>
</evidence>
<evidence type="ECO:0000256" key="24">
    <source>
        <dbReference type="ARBA" id="ARBA00024334"/>
    </source>
</evidence>
<evidence type="ECO:0000256" key="29">
    <source>
        <dbReference type="ARBA" id="ARBA00068067"/>
    </source>
</evidence>
<dbReference type="InterPro" id="IPR050205">
    <property type="entry name" value="CDPK_Ser/Thr_kinases"/>
</dbReference>
<dbReference type="CDD" id="cd05117">
    <property type="entry name" value="STKc_CAMK"/>
    <property type="match status" value="1"/>
</dbReference>
<feature type="domain" description="EF-hand" evidence="31">
    <location>
        <begin position="394"/>
        <end position="428"/>
    </location>
</feature>
<dbReference type="OMA" id="QNEYELG"/>
<dbReference type="PROSITE" id="PS50011">
    <property type="entry name" value="PROTEIN_KINASE_DOM"/>
    <property type="match status" value="1"/>
</dbReference>
<keyword evidence="7" id="KW-1003">Cell membrane</keyword>
<dbReference type="Gene3D" id="1.10.238.10">
    <property type="entry name" value="EF-hand"/>
    <property type="match status" value="2"/>
</dbReference>
<dbReference type="GO" id="GO:0005509">
    <property type="term" value="F:calcium ion binding"/>
    <property type="evidence" value="ECO:0007669"/>
    <property type="project" value="InterPro"/>
</dbReference>
<keyword evidence="13" id="KW-0677">Repeat</keyword>
<keyword evidence="33" id="KW-1185">Reference proteome</keyword>
<evidence type="ECO:0000256" key="2">
    <source>
        <dbReference type="ARBA" id="ARBA00004230"/>
    </source>
</evidence>
<dbReference type="CDD" id="cd00051">
    <property type="entry name" value="EFh"/>
    <property type="match status" value="1"/>
</dbReference>
<evidence type="ECO:0000256" key="3">
    <source>
        <dbReference type="ARBA" id="ARBA00004342"/>
    </source>
</evidence>
<dbReference type="Gene3D" id="1.10.510.10">
    <property type="entry name" value="Transferase(Phosphotransferase) domain 1"/>
    <property type="match status" value="1"/>
</dbReference>
<evidence type="ECO:0000313" key="32">
    <source>
        <dbReference type="EMBL" id="CDW73752.1"/>
    </source>
</evidence>
<dbReference type="FunFam" id="1.10.238.10:FF:000585">
    <property type="entry name" value="Calcium-dependent protein kinase-a"/>
    <property type="match status" value="1"/>
</dbReference>
<evidence type="ECO:0000256" key="12">
    <source>
        <dbReference type="ARBA" id="ARBA00022723"/>
    </source>
</evidence>
<comment type="subcellular location">
    <subcellularLocation>
        <location evidence="3">Cell membrane</location>
        <topology evidence="3">Lipid-anchor</topology>
        <orientation evidence="3">Cytoplasmic side</orientation>
    </subcellularLocation>
    <subcellularLocation>
        <location evidence="2">Cell projection</location>
        <location evidence="2">Cilium</location>
        <location evidence="2">Flagellum</location>
    </subcellularLocation>
    <subcellularLocation>
        <location evidence="4">Host cell membrane</location>
        <topology evidence="4">Lipid-anchor</topology>
    </subcellularLocation>
    <subcellularLocation>
        <location evidence="28">Parasitophorous vacuole membrane</location>
        <topology evidence="28">Lipid-anchor</topology>
    </subcellularLocation>
</comment>
<protein>
    <recommendedName>
        <fullName evidence="29">Calcium-dependent protein kinase 1</fullName>
        <ecNumber evidence="6">2.7.11.1</ecNumber>
    </recommendedName>
</protein>
<organism evidence="32 33">
    <name type="scientific">Stylonychia lemnae</name>
    <name type="common">Ciliate</name>
    <dbReference type="NCBI Taxonomy" id="5949"/>
    <lineage>
        <taxon>Eukaryota</taxon>
        <taxon>Sar</taxon>
        <taxon>Alveolata</taxon>
        <taxon>Ciliophora</taxon>
        <taxon>Intramacronucleata</taxon>
        <taxon>Spirotrichea</taxon>
        <taxon>Stichotrichia</taxon>
        <taxon>Sporadotrichida</taxon>
        <taxon>Oxytrichidae</taxon>
        <taxon>Stylonychinae</taxon>
        <taxon>Stylonychia</taxon>
    </lineage>
</organism>
<evidence type="ECO:0000256" key="19">
    <source>
        <dbReference type="ARBA" id="ARBA00022870"/>
    </source>
</evidence>
<comment type="function">
    <text evidence="27">Calcium-dependent protein kinase which acts as a sensor and effector of intracellular Ca(2+) levels probably in part downstream of cGMP-activated PKG kinase. During the liver stage, involved in sporozoite motility and thus in sporozoite invasion of host hepatocytes, probably together with CDPK4 and CDPK5. In the mosquito midgut and during the last stage of male gamete exflagellation, may play a role in the rupture of the host erythrocyte membrane. In the mosquito midgut, required for the differentiation of the zygote into the ookinete by promoting the translational activation of a subset of repressed mRNAs; these mRNAs are kept repressed in the zygote by the DOZI- or CITH-containing mRNP complexes. Dispensable during the asexual blood stage.</text>
</comment>
<dbReference type="FunFam" id="3.30.200.20:FF:000315">
    <property type="entry name" value="Calcium-dependent protein kinase 3"/>
    <property type="match status" value="1"/>
</dbReference>
<dbReference type="GO" id="GO:0031514">
    <property type="term" value="C:motile cilium"/>
    <property type="evidence" value="ECO:0007669"/>
    <property type="project" value="UniProtKB-SubCell"/>
</dbReference>
<evidence type="ECO:0000256" key="28">
    <source>
        <dbReference type="ARBA" id="ARBA00060437"/>
    </source>
</evidence>
<keyword evidence="19" id="KW-0472">Membrane</keyword>
<dbReference type="InterPro" id="IPR000719">
    <property type="entry name" value="Prot_kinase_dom"/>
</dbReference>
<dbReference type="InterPro" id="IPR011009">
    <property type="entry name" value="Kinase-like_dom_sf"/>
</dbReference>
<evidence type="ECO:0000256" key="10">
    <source>
        <dbReference type="ARBA" id="ARBA00022679"/>
    </source>
</evidence>
<dbReference type="SUPFAM" id="SSF47473">
    <property type="entry name" value="EF-hand"/>
    <property type="match status" value="1"/>
</dbReference>
<dbReference type="GO" id="GO:0005524">
    <property type="term" value="F:ATP binding"/>
    <property type="evidence" value="ECO:0007669"/>
    <property type="project" value="UniProtKB-KW"/>
</dbReference>
<evidence type="ECO:0000256" key="27">
    <source>
        <dbReference type="ARBA" id="ARBA00056933"/>
    </source>
</evidence>
<feature type="domain" description="EF-hand" evidence="31">
    <location>
        <begin position="321"/>
        <end position="356"/>
    </location>
</feature>
<evidence type="ECO:0000256" key="14">
    <source>
        <dbReference type="ARBA" id="ARBA00022741"/>
    </source>
</evidence>
<dbReference type="FunFam" id="1.10.238.10:FF:000003">
    <property type="entry name" value="Calmodulin A"/>
    <property type="match status" value="1"/>
</dbReference>
<dbReference type="InterPro" id="IPR018247">
    <property type="entry name" value="EF_Hand_1_Ca_BS"/>
</dbReference>
<evidence type="ECO:0000256" key="8">
    <source>
        <dbReference type="ARBA" id="ARBA00022511"/>
    </source>
</evidence>
<dbReference type="InterPro" id="IPR011992">
    <property type="entry name" value="EF-hand-dom_pair"/>
</dbReference>
<dbReference type="Pfam" id="PF00069">
    <property type="entry name" value="Pkinase"/>
    <property type="match status" value="1"/>
</dbReference>
<dbReference type="GO" id="GO:0005886">
    <property type="term" value="C:plasma membrane"/>
    <property type="evidence" value="ECO:0007669"/>
    <property type="project" value="UniProtKB-SubCell"/>
</dbReference>
<evidence type="ECO:0000256" key="26">
    <source>
        <dbReference type="ARBA" id="ARBA00048679"/>
    </source>
</evidence>
<feature type="domain" description="EF-hand" evidence="31">
    <location>
        <begin position="429"/>
        <end position="464"/>
    </location>
</feature>
<keyword evidence="8" id="KW-1032">Host cell membrane</keyword>
<comment type="catalytic activity">
    <reaction evidence="25">
        <text>L-threonyl-[protein] + ATP = O-phospho-L-threonyl-[protein] + ADP + H(+)</text>
        <dbReference type="Rhea" id="RHEA:46608"/>
        <dbReference type="Rhea" id="RHEA-COMP:11060"/>
        <dbReference type="Rhea" id="RHEA-COMP:11605"/>
        <dbReference type="ChEBI" id="CHEBI:15378"/>
        <dbReference type="ChEBI" id="CHEBI:30013"/>
        <dbReference type="ChEBI" id="CHEBI:30616"/>
        <dbReference type="ChEBI" id="CHEBI:61977"/>
        <dbReference type="ChEBI" id="CHEBI:456216"/>
        <dbReference type="EC" id="2.7.11.1"/>
    </reaction>
</comment>
<evidence type="ECO:0000256" key="6">
    <source>
        <dbReference type="ARBA" id="ARBA00012513"/>
    </source>
</evidence>
<dbReference type="InterPro" id="IPR002048">
    <property type="entry name" value="EF_hand_dom"/>
</dbReference>
<evidence type="ECO:0000256" key="13">
    <source>
        <dbReference type="ARBA" id="ARBA00022737"/>
    </source>
</evidence>
<dbReference type="SUPFAM" id="SSF56112">
    <property type="entry name" value="Protein kinase-like (PK-like)"/>
    <property type="match status" value="1"/>
</dbReference>
<dbReference type="EC" id="2.7.11.1" evidence="6"/>
<dbReference type="OrthoDB" id="286757at2759"/>
<feature type="domain" description="EF-hand" evidence="31">
    <location>
        <begin position="358"/>
        <end position="393"/>
    </location>
</feature>
<proteinExistence type="inferred from homology"/>
<evidence type="ECO:0000256" key="4">
    <source>
        <dbReference type="ARBA" id="ARBA00004425"/>
    </source>
</evidence>
<keyword evidence="16" id="KW-0106">Calcium</keyword>
<keyword evidence="17" id="KW-0067">ATP-binding</keyword>
<accession>A0A077ZWT8</accession>
<dbReference type="AlphaFoldDB" id="A0A077ZWT8"/>
<keyword evidence="14" id="KW-0547">Nucleotide-binding</keyword>
<evidence type="ECO:0000256" key="23">
    <source>
        <dbReference type="ARBA" id="ARBA00023288"/>
    </source>
</evidence>
<keyword evidence="12" id="KW-0479">Metal-binding</keyword>
<keyword evidence="15 32" id="KW-0418">Kinase</keyword>
<dbReference type="FunFam" id="1.10.510.10:FF:000398">
    <property type="entry name" value="Calcium-dependent protein kinase 1"/>
    <property type="match status" value="1"/>
</dbReference>
<comment type="catalytic activity">
    <reaction evidence="26">
        <text>L-seryl-[protein] + ATP = O-phospho-L-seryl-[protein] + ADP + H(+)</text>
        <dbReference type="Rhea" id="RHEA:17989"/>
        <dbReference type="Rhea" id="RHEA-COMP:9863"/>
        <dbReference type="Rhea" id="RHEA-COMP:11604"/>
        <dbReference type="ChEBI" id="CHEBI:15378"/>
        <dbReference type="ChEBI" id="CHEBI:29999"/>
        <dbReference type="ChEBI" id="CHEBI:30616"/>
        <dbReference type="ChEBI" id="CHEBI:83421"/>
        <dbReference type="ChEBI" id="CHEBI:456216"/>
        <dbReference type="EC" id="2.7.11.1"/>
    </reaction>
</comment>
<dbReference type="EMBL" id="CCKQ01002647">
    <property type="protein sequence ID" value="CDW73752.1"/>
    <property type="molecule type" value="Genomic_DNA"/>
</dbReference>
<keyword evidence="23" id="KW-0449">Lipoprotein</keyword>
<evidence type="ECO:0000256" key="20">
    <source>
        <dbReference type="ARBA" id="ARBA00023069"/>
    </source>
</evidence>
<evidence type="ECO:0000256" key="18">
    <source>
        <dbReference type="ARBA" id="ARBA00022846"/>
    </source>
</evidence>
<comment type="cofactor">
    <cofactor evidence="1">
        <name>Mg(2+)</name>
        <dbReference type="ChEBI" id="CHEBI:18420"/>
    </cofactor>
</comment>
<evidence type="ECO:0000256" key="11">
    <source>
        <dbReference type="ARBA" id="ARBA00022707"/>
    </source>
</evidence>
<dbReference type="Pfam" id="PF13499">
    <property type="entry name" value="EF-hand_7"/>
    <property type="match status" value="2"/>
</dbReference>
<evidence type="ECO:0000256" key="21">
    <source>
        <dbReference type="ARBA" id="ARBA00023139"/>
    </source>
</evidence>
<evidence type="ECO:0000256" key="15">
    <source>
        <dbReference type="ARBA" id="ARBA00022777"/>
    </source>
</evidence>
<keyword evidence="21" id="KW-0564">Palmitate</keyword>
<dbReference type="GO" id="GO:0004674">
    <property type="term" value="F:protein serine/threonine kinase activity"/>
    <property type="evidence" value="ECO:0007669"/>
    <property type="project" value="UniProtKB-KW"/>
</dbReference>
<dbReference type="Proteomes" id="UP000039865">
    <property type="component" value="Unassembled WGS sequence"/>
</dbReference>
<dbReference type="PROSITE" id="PS50222">
    <property type="entry name" value="EF_HAND_2"/>
    <property type="match status" value="4"/>
</dbReference>
<feature type="domain" description="Protein kinase" evidence="30">
    <location>
        <begin position="24"/>
        <end position="275"/>
    </location>
</feature>
<keyword evidence="9" id="KW-0723">Serine/threonine-protein kinase</keyword>
<evidence type="ECO:0000313" key="33">
    <source>
        <dbReference type="Proteomes" id="UP000039865"/>
    </source>
</evidence>
<keyword evidence="10" id="KW-0808">Transferase</keyword>
<evidence type="ECO:0000256" key="16">
    <source>
        <dbReference type="ARBA" id="ARBA00022837"/>
    </source>
</evidence>
<keyword evidence="18" id="KW-0282">Flagellum</keyword>
<sequence length="466" mass="53280">MEPSVTIQATNFVQQKQGNIKDFYKITSCIGRGNHSLLLRDSKALRAVKIINKKCLEEDEKEKLLNEIQILKQMDHPNILKLYEFFQDEKRYFLVTELCYGGELFDKISEEQYFSEKDAANIIKQVLSAINYCHTSKIVHRDLKPENLLLDKGQDPKITIIDFGTSAVFDSSKKMNQKFGTPYYIAPEVLKKNYDEKCDLWSIGVILYILLCGYPPFNGANDKQIIEAVLKGKYTIDEPEWDEVSEEAKDLVKKLLTFDPAKRITAADALQHPWIKKQATQEKVEKTIAAKALNNLRNFRGDLKLKQATLAFIASQLVGQEEKDYLEKIFKALDKNGDGHLSKEEILEGYEEHFGVPINEEEVDKMMKNVDMDGNGVIEYTEFVMATMNEKNMMGNDKLRAAFNMFDKDGSGTISPDEIKEVLGFDSSISQDALDKIIKEVDENGDGEIQFEEFVHMMKKLAINEN</sequence>
<evidence type="ECO:0000259" key="30">
    <source>
        <dbReference type="PROSITE" id="PS50011"/>
    </source>
</evidence>
<dbReference type="GO" id="GO:0020005">
    <property type="term" value="C:symbiont-containing vacuole membrane"/>
    <property type="evidence" value="ECO:0007669"/>
    <property type="project" value="UniProtKB-SubCell"/>
</dbReference>
<dbReference type="SMART" id="SM00054">
    <property type="entry name" value="EFh"/>
    <property type="match status" value="4"/>
</dbReference>
<reference evidence="32 33" key="1">
    <citation type="submission" date="2014-06" db="EMBL/GenBank/DDBJ databases">
        <authorList>
            <person name="Swart Estienne"/>
        </authorList>
    </citation>
    <scope>NUCLEOTIDE SEQUENCE [LARGE SCALE GENOMIC DNA]</scope>
    <source>
        <strain evidence="32 33">130c</strain>
    </source>
</reference>
<name>A0A077ZWT8_STYLE</name>
<keyword evidence="11" id="KW-0519">Myristate</keyword>
<dbReference type="InterPro" id="IPR008271">
    <property type="entry name" value="Ser/Thr_kinase_AS"/>
</dbReference>
<comment type="subunit">
    <text evidence="5">Monomer.</text>
</comment>
<keyword evidence="22" id="KW-0966">Cell projection</keyword>
<dbReference type="PANTHER" id="PTHR24349">
    <property type="entry name" value="SERINE/THREONINE-PROTEIN KINASE"/>
    <property type="match status" value="1"/>
</dbReference>
<evidence type="ECO:0000256" key="17">
    <source>
        <dbReference type="ARBA" id="ARBA00022840"/>
    </source>
</evidence>
<evidence type="ECO:0000256" key="5">
    <source>
        <dbReference type="ARBA" id="ARBA00011245"/>
    </source>
</evidence>
<dbReference type="PROSITE" id="PS00108">
    <property type="entry name" value="PROTEIN_KINASE_ST"/>
    <property type="match status" value="1"/>
</dbReference>
<comment type="similarity">
    <text evidence="24">Belongs to the protein kinase superfamily. Ser/Thr protein kinase family. CDPK subfamily.</text>
</comment>
<dbReference type="InParanoid" id="A0A077ZWT8"/>
<dbReference type="Gene3D" id="3.30.200.20">
    <property type="entry name" value="Phosphorylase Kinase, domain 1"/>
    <property type="match status" value="1"/>
</dbReference>
<keyword evidence="20" id="KW-0969">Cilium</keyword>